<dbReference type="InterPro" id="IPR019587">
    <property type="entry name" value="Polyketide_cyclase/dehydratase"/>
</dbReference>
<dbReference type="SUPFAM" id="SSF55961">
    <property type="entry name" value="Bet v1-like"/>
    <property type="match status" value="1"/>
</dbReference>
<dbReference type="RefSeq" id="WP_014784806.1">
    <property type="nucleotide sequence ID" value="NC_018014.1"/>
</dbReference>
<protein>
    <submittedName>
        <fullName evidence="2">Polyketide cyclase / dehydrase and lipid transport</fullName>
    </submittedName>
</protein>
<dbReference type="HOGENOM" id="CLU_1325823_0_0_0"/>
<gene>
    <name evidence="2" type="ordered locus">Terro_0915</name>
</gene>
<dbReference type="InterPro" id="IPR023393">
    <property type="entry name" value="START-like_dom_sf"/>
</dbReference>
<sequence length="207" mass="22795">MLSAPARVCWPLQLSHNRHQPPHRRQELHPQDAPAPRRQTPTPHYVSIPMTIDVNAPVDKVWARIGKYCDIGEWGIPGCTILSGDGDYGTVRSIGNEILVAKTKYSYTYTQPVRVGPAYNMYHGTLEARPLTATTTQILYTLLFDNSMLADDAAREADIKNRRTRFTKMLENMKVLSEGGTLPPGAVSAPRPAGAPPTVGVPMAPPR</sequence>
<dbReference type="AlphaFoldDB" id="I3ZDB9"/>
<dbReference type="Gene3D" id="3.30.530.20">
    <property type="match status" value="1"/>
</dbReference>
<dbReference type="eggNOG" id="ENOG50331SF">
    <property type="taxonomic scope" value="Bacteria"/>
</dbReference>
<feature type="region of interest" description="Disordered" evidence="1">
    <location>
        <begin position="15"/>
        <end position="41"/>
    </location>
</feature>
<keyword evidence="3" id="KW-1185">Reference proteome</keyword>
<dbReference type="Proteomes" id="UP000006056">
    <property type="component" value="Chromosome"/>
</dbReference>
<dbReference type="EMBL" id="CP003379">
    <property type="protein sequence ID" value="AFL87237.1"/>
    <property type="molecule type" value="Genomic_DNA"/>
</dbReference>
<feature type="region of interest" description="Disordered" evidence="1">
    <location>
        <begin position="180"/>
        <end position="207"/>
    </location>
</feature>
<accession>I3ZDB9</accession>
<name>I3ZDB9_TERRK</name>
<organism evidence="2 3">
    <name type="scientific">Terriglobus roseus (strain DSM 18391 / NRRL B-41598 / KBS 63)</name>
    <dbReference type="NCBI Taxonomy" id="926566"/>
    <lineage>
        <taxon>Bacteria</taxon>
        <taxon>Pseudomonadati</taxon>
        <taxon>Acidobacteriota</taxon>
        <taxon>Terriglobia</taxon>
        <taxon>Terriglobales</taxon>
        <taxon>Acidobacteriaceae</taxon>
        <taxon>Terriglobus</taxon>
    </lineage>
</organism>
<dbReference type="Pfam" id="PF10604">
    <property type="entry name" value="Polyketide_cyc2"/>
    <property type="match status" value="1"/>
</dbReference>
<dbReference type="OrthoDB" id="1364128at2"/>
<dbReference type="KEGG" id="trs:Terro_0915"/>
<evidence type="ECO:0000256" key="1">
    <source>
        <dbReference type="SAM" id="MobiDB-lite"/>
    </source>
</evidence>
<reference evidence="2 3" key="1">
    <citation type="submission" date="2012-06" db="EMBL/GenBank/DDBJ databases">
        <title>Complete genome of Terriglobus roseus DSM 18391.</title>
        <authorList>
            <consortium name="US DOE Joint Genome Institute (JGI-PGF)"/>
            <person name="Lucas S."/>
            <person name="Copeland A."/>
            <person name="Lapidus A."/>
            <person name="Glavina del Rio T."/>
            <person name="Dalin E."/>
            <person name="Tice H."/>
            <person name="Bruce D."/>
            <person name="Goodwin L."/>
            <person name="Pitluck S."/>
            <person name="Peters L."/>
            <person name="Mikhailova N."/>
            <person name="Munk A.C.C."/>
            <person name="Kyrpides N."/>
            <person name="Mavromatis K."/>
            <person name="Ivanova N."/>
            <person name="Brettin T."/>
            <person name="Detter J.C."/>
            <person name="Han C."/>
            <person name="Larimer F."/>
            <person name="Land M."/>
            <person name="Hauser L."/>
            <person name="Markowitz V."/>
            <person name="Cheng J.-F."/>
            <person name="Hugenholtz P."/>
            <person name="Woyke T."/>
            <person name="Wu D."/>
            <person name="Brambilla E."/>
            <person name="Klenk H.-P."/>
            <person name="Eisen J.A."/>
        </authorList>
    </citation>
    <scope>NUCLEOTIDE SEQUENCE [LARGE SCALE GENOMIC DNA]</scope>
    <source>
        <strain evidence="3">DSM 18391 / NRRL B-41598 / KBS 63</strain>
    </source>
</reference>
<evidence type="ECO:0000313" key="3">
    <source>
        <dbReference type="Proteomes" id="UP000006056"/>
    </source>
</evidence>
<proteinExistence type="predicted"/>
<evidence type="ECO:0000313" key="2">
    <source>
        <dbReference type="EMBL" id="AFL87237.1"/>
    </source>
</evidence>